<evidence type="ECO:0000313" key="3">
    <source>
        <dbReference type="EMBL" id="KYP45676.1"/>
    </source>
</evidence>
<protein>
    <submittedName>
        <fullName evidence="3">Ribonuclease H protein At1g65750 family</fullName>
    </submittedName>
</protein>
<gene>
    <name evidence="3" type="ORF">KK1_032791</name>
</gene>
<dbReference type="GO" id="GO:0003676">
    <property type="term" value="F:nucleic acid binding"/>
    <property type="evidence" value="ECO:0007669"/>
    <property type="project" value="InterPro"/>
</dbReference>
<dbReference type="EMBL" id="KQ483583">
    <property type="protein sequence ID" value="KYP45676.1"/>
    <property type="molecule type" value="Genomic_DNA"/>
</dbReference>
<dbReference type="InterPro" id="IPR044730">
    <property type="entry name" value="RNase_H-like_dom_plant"/>
</dbReference>
<dbReference type="PANTHER" id="PTHR47723">
    <property type="entry name" value="OS05G0353850 PROTEIN"/>
    <property type="match status" value="1"/>
</dbReference>
<dbReference type="Pfam" id="PF13456">
    <property type="entry name" value="RVT_3"/>
    <property type="match status" value="1"/>
</dbReference>
<keyword evidence="4" id="KW-1185">Reference proteome</keyword>
<reference evidence="3" key="1">
    <citation type="journal article" date="2012" name="Nat. Biotechnol.">
        <title>Draft genome sequence of pigeonpea (Cajanus cajan), an orphan legume crop of resource-poor farmers.</title>
        <authorList>
            <person name="Varshney R.K."/>
            <person name="Chen W."/>
            <person name="Li Y."/>
            <person name="Bharti A.K."/>
            <person name="Saxena R.K."/>
            <person name="Schlueter J.A."/>
            <person name="Donoghue M.T."/>
            <person name="Azam S."/>
            <person name="Fan G."/>
            <person name="Whaley A.M."/>
            <person name="Farmer A.D."/>
            <person name="Sheridan J."/>
            <person name="Iwata A."/>
            <person name="Tuteja R."/>
            <person name="Penmetsa R.V."/>
            <person name="Wu W."/>
            <person name="Upadhyaya H.D."/>
            <person name="Yang S.P."/>
            <person name="Shah T."/>
            <person name="Saxena K.B."/>
            <person name="Michael T."/>
            <person name="McCombie W.R."/>
            <person name="Yang B."/>
            <person name="Zhang G."/>
            <person name="Yang H."/>
            <person name="Wang J."/>
            <person name="Spillane C."/>
            <person name="Cook D.R."/>
            <person name="May G.D."/>
            <person name="Xu X."/>
            <person name="Jackson S.A."/>
        </authorList>
    </citation>
    <scope>NUCLEOTIDE SEQUENCE [LARGE SCALE GENOMIC DNA]</scope>
</reference>
<organism evidence="3 4">
    <name type="scientific">Cajanus cajan</name>
    <name type="common">Pigeon pea</name>
    <name type="synonym">Cajanus indicus</name>
    <dbReference type="NCBI Taxonomy" id="3821"/>
    <lineage>
        <taxon>Eukaryota</taxon>
        <taxon>Viridiplantae</taxon>
        <taxon>Streptophyta</taxon>
        <taxon>Embryophyta</taxon>
        <taxon>Tracheophyta</taxon>
        <taxon>Spermatophyta</taxon>
        <taxon>Magnoliopsida</taxon>
        <taxon>eudicotyledons</taxon>
        <taxon>Gunneridae</taxon>
        <taxon>Pentapetalae</taxon>
        <taxon>rosids</taxon>
        <taxon>fabids</taxon>
        <taxon>Fabales</taxon>
        <taxon>Fabaceae</taxon>
        <taxon>Papilionoideae</taxon>
        <taxon>50 kb inversion clade</taxon>
        <taxon>NPAAA clade</taxon>
        <taxon>indigoferoid/millettioid clade</taxon>
        <taxon>Phaseoleae</taxon>
        <taxon>Cajanus</taxon>
    </lineage>
</organism>
<dbReference type="InterPro" id="IPR012337">
    <property type="entry name" value="RNaseH-like_sf"/>
</dbReference>
<sequence length="490" mass="55142">MQTLWLPQAVCTRIDQACRRMLWANSDNTRFWSPVSWDVVTQPTEFGGLGVREARSVNVSLLGKLVWDLLTTPEKPWVHLLSQLYLQGDSILCAQNKRGASPTWSSLTKALPYLCEGFVPQLGSGASSLWYKDWSGTGLWCGKVPFVHIADTNRTVADCWVSGAWNFTALYTALSEELIQSVQQLSVVNSPLGLDHFAWRGDSSGCYTAASGYRFLTLGLSTAGDDVWRKIWKLKIPEKVNFFLWQCLHSALPTNQVRADKRLADSGACSRCSCPHETILHALRDCPSSREVLVSGGISVGGAFSVMDCFQWLKRIILHKDAIRLSITLWWVWGLRNNMLFTDELWTISAVRRKVTLSLVENSVYNVKRRLGEESALWKPPEHPWVKLNTDGSWLTGSYAMGMGGAIRDWAGMWRGGFSRGALHGDAVCAELLALEDGLTLCWEGGFRKVTCECDYLGAVTLFQERPTDRDYLHKHYDVIRRIKRILARD</sequence>
<proteinExistence type="predicted"/>
<dbReference type="GO" id="GO:0004523">
    <property type="term" value="F:RNA-DNA hybrid ribonuclease activity"/>
    <property type="evidence" value="ECO:0007669"/>
    <property type="project" value="InterPro"/>
</dbReference>
<dbReference type="Gene3D" id="3.30.420.10">
    <property type="entry name" value="Ribonuclease H-like superfamily/Ribonuclease H"/>
    <property type="match status" value="1"/>
</dbReference>
<dbReference type="Proteomes" id="UP000075243">
    <property type="component" value="Unassembled WGS sequence"/>
</dbReference>
<evidence type="ECO:0000259" key="1">
    <source>
        <dbReference type="Pfam" id="PF13456"/>
    </source>
</evidence>
<evidence type="ECO:0000259" key="2">
    <source>
        <dbReference type="Pfam" id="PF13966"/>
    </source>
</evidence>
<feature type="domain" description="Reverse transcriptase zinc-binding" evidence="2">
    <location>
        <begin position="207"/>
        <end position="291"/>
    </location>
</feature>
<dbReference type="InterPro" id="IPR036397">
    <property type="entry name" value="RNaseH_sf"/>
</dbReference>
<dbReference type="Pfam" id="PF13966">
    <property type="entry name" value="zf-RVT"/>
    <property type="match status" value="1"/>
</dbReference>
<feature type="domain" description="RNase H type-1" evidence="1">
    <location>
        <begin position="389"/>
        <end position="483"/>
    </location>
</feature>
<dbReference type="InterPro" id="IPR053151">
    <property type="entry name" value="RNase_H-like"/>
</dbReference>
<dbReference type="CDD" id="cd06222">
    <property type="entry name" value="RNase_H_like"/>
    <property type="match status" value="1"/>
</dbReference>
<dbReference type="InterPro" id="IPR026960">
    <property type="entry name" value="RVT-Znf"/>
</dbReference>
<name>A0A151RSZ4_CAJCA</name>
<dbReference type="InterPro" id="IPR002156">
    <property type="entry name" value="RNaseH_domain"/>
</dbReference>
<evidence type="ECO:0000313" key="4">
    <source>
        <dbReference type="Proteomes" id="UP000075243"/>
    </source>
</evidence>
<dbReference type="SUPFAM" id="SSF53098">
    <property type="entry name" value="Ribonuclease H-like"/>
    <property type="match status" value="1"/>
</dbReference>
<accession>A0A151RSZ4</accession>
<dbReference type="Gramene" id="C.cajan_29869.t">
    <property type="protein sequence ID" value="C.cajan_29869.t.cds1"/>
    <property type="gene ID" value="C.cajan_29869"/>
</dbReference>
<dbReference type="PANTHER" id="PTHR47723:SF19">
    <property type="entry name" value="POLYNUCLEOTIDYL TRANSFERASE, RIBONUCLEASE H-LIKE SUPERFAMILY PROTEIN"/>
    <property type="match status" value="1"/>
</dbReference>
<dbReference type="AlphaFoldDB" id="A0A151RSZ4"/>